<keyword evidence="4 6" id="KW-0067">ATP-binding</keyword>
<keyword evidence="3" id="KW-0547">Nucleotide-binding</keyword>
<dbReference type="GO" id="GO:0005524">
    <property type="term" value="F:ATP binding"/>
    <property type="evidence" value="ECO:0007669"/>
    <property type="project" value="UniProtKB-KW"/>
</dbReference>
<gene>
    <name evidence="6" type="ORF">GBAR_LOCUS6905</name>
</gene>
<dbReference type="InterPro" id="IPR003593">
    <property type="entry name" value="AAA+_ATPase"/>
</dbReference>
<comment type="similarity">
    <text evidence="1">Belongs to the ABC transporter superfamily.</text>
</comment>
<comment type="caution">
    <text evidence="6">The sequence shown here is derived from an EMBL/GenBank/DDBJ whole genome shotgun (WGS) entry which is preliminary data.</text>
</comment>
<dbReference type="CDD" id="cd03235">
    <property type="entry name" value="ABC_Metallic_Cations"/>
    <property type="match status" value="1"/>
</dbReference>
<name>A0AA35WEH4_GEOBA</name>
<evidence type="ECO:0000256" key="2">
    <source>
        <dbReference type="ARBA" id="ARBA00022448"/>
    </source>
</evidence>
<dbReference type="AlphaFoldDB" id="A0AA35WEH4"/>
<dbReference type="InterPro" id="IPR027417">
    <property type="entry name" value="P-loop_NTPase"/>
</dbReference>
<keyword evidence="7" id="KW-1185">Reference proteome</keyword>
<evidence type="ECO:0000259" key="5">
    <source>
        <dbReference type="PROSITE" id="PS50893"/>
    </source>
</evidence>
<dbReference type="GO" id="GO:0016887">
    <property type="term" value="F:ATP hydrolysis activity"/>
    <property type="evidence" value="ECO:0007669"/>
    <property type="project" value="InterPro"/>
</dbReference>
<dbReference type="SUPFAM" id="SSF52540">
    <property type="entry name" value="P-loop containing nucleoside triphosphate hydrolases"/>
    <property type="match status" value="1"/>
</dbReference>
<dbReference type="EMBL" id="CASHTH010001038">
    <property type="protein sequence ID" value="CAI8010467.1"/>
    <property type="molecule type" value="Genomic_DNA"/>
</dbReference>
<dbReference type="Proteomes" id="UP001174909">
    <property type="component" value="Unassembled WGS sequence"/>
</dbReference>
<evidence type="ECO:0000313" key="7">
    <source>
        <dbReference type="Proteomes" id="UP001174909"/>
    </source>
</evidence>
<proteinExistence type="inferred from homology"/>
<accession>A0AA35WEH4</accession>
<reference evidence="6" key="1">
    <citation type="submission" date="2023-03" db="EMBL/GenBank/DDBJ databases">
        <authorList>
            <person name="Steffen K."/>
            <person name="Cardenas P."/>
        </authorList>
    </citation>
    <scope>NUCLEOTIDE SEQUENCE</scope>
</reference>
<dbReference type="Pfam" id="PF00005">
    <property type="entry name" value="ABC_tran"/>
    <property type="match status" value="1"/>
</dbReference>
<protein>
    <submittedName>
        <fullName evidence="6">Manganese transport system ATP-binding protein MntB</fullName>
    </submittedName>
</protein>
<evidence type="ECO:0000256" key="4">
    <source>
        <dbReference type="ARBA" id="ARBA00022840"/>
    </source>
</evidence>
<evidence type="ECO:0000256" key="1">
    <source>
        <dbReference type="ARBA" id="ARBA00005417"/>
    </source>
</evidence>
<keyword evidence="2" id="KW-0813">Transport</keyword>
<dbReference type="InterPro" id="IPR050153">
    <property type="entry name" value="Metal_Ion_Import_ABC"/>
</dbReference>
<dbReference type="Gene3D" id="3.40.50.300">
    <property type="entry name" value="P-loop containing nucleotide triphosphate hydrolases"/>
    <property type="match status" value="1"/>
</dbReference>
<dbReference type="SMART" id="SM00382">
    <property type="entry name" value="AAA"/>
    <property type="match status" value="1"/>
</dbReference>
<sequence length="268" mass="29107">MDNPGYGVQPVATEPGITVTDLTVERDGFRALYNVNFHIGPSNLVGVVGPNGAGKSTLFDAVAGILPIARGSVELHGTKGRPGALAYVPQRDNINLRFPATVQDVVMMGRYCHLGLFRHAGRKDRAIVRACLERVGLWERRDALIEENSGGQRQRVFIARALAQEASIILLDEAFSGVDVGAQEGIIEVLQSLRDEGKVVMLATHDLTNLAERFDQIICINRHICAYGPPAEAFTPAVLEELYGSHGMVLAHTHAGGETHIETHMQNE</sequence>
<dbReference type="PROSITE" id="PS50893">
    <property type="entry name" value="ABC_TRANSPORTER_2"/>
    <property type="match status" value="1"/>
</dbReference>
<dbReference type="InterPro" id="IPR003439">
    <property type="entry name" value="ABC_transporter-like_ATP-bd"/>
</dbReference>
<feature type="domain" description="ABC transporter" evidence="5">
    <location>
        <begin position="17"/>
        <end position="247"/>
    </location>
</feature>
<dbReference type="PANTHER" id="PTHR42734">
    <property type="entry name" value="METAL TRANSPORT SYSTEM ATP-BINDING PROTEIN TM_0124-RELATED"/>
    <property type="match status" value="1"/>
</dbReference>
<evidence type="ECO:0000256" key="3">
    <source>
        <dbReference type="ARBA" id="ARBA00022741"/>
    </source>
</evidence>
<dbReference type="PANTHER" id="PTHR42734:SF5">
    <property type="entry name" value="IRON TRANSPORT SYSTEM ATP-BINDING PROTEIN HI_0361-RELATED"/>
    <property type="match status" value="1"/>
</dbReference>
<evidence type="ECO:0000313" key="6">
    <source>
        <dbReference type="EMBL" id="CAI8010467.1"/>
    </source>
</evidence>
<organism evidence="6 7">
    <name type="scientific">Geodia barretti</name>
    <name type="common">Barrett's horny sponge</name>
    <dbReference type="NCBI Taxonomy" id="519541"/>
    <lineage>
        <taxon>Eukaryota</taxon>
        <taxon>Metazoa</taxon>
        <taxon>Porifera</taxon>
        <taxon>Demospongiae</taxon>
        <taxon>Heteroscleromorpha</taxon>
        <taxon>Tetractinellida</taxon>
        <taxon>Astrophorina</taxon>
        <taxon>Geodiidae</taxon>
        <taxon>Geodia</taxon>
    </lineage>
</organism>